<dbReference type="EMBL" id="CP010525">
    <property type="protein sequence ID" value="AJO23938.1"/>
    <property type="molecule type" value="Genomic_DNA"/>
</dbReference>
<keyword evidence="2" id="KW-1185">Reference proteome</keyword>
<name>A0AAN0WD94_HEYCO</name>
<evidence type="ECO:0000313" key="2">
    <source>
        <dbReference type="Proteomes" id="UP000032024"/>
    </source>
</evidence>
<accession>A0AAN0WD94</accession>
<gene>
    <name evidence="1" type="ORF">SB48_HM08orf05030</name>
</gene>
<reference evidence="2" key="1">
    <citation type="submission" date="2015-01" db="EMBL/GenBank/DDBJ databases">
        <title>Comparative genome analysis of Bacillus coagulans HM-08, Clostridium butyricum HM-68, Bacillus subtilis HM-66 and Bacillus paralicheniformis BL-09.</title>
        <authorList>
            <person name="Zhang H."/>
        </authorList>
    </citation>
    <scope>NUCLEOTIDE SEQUENCE [LARGE SCALE GENOMIC DNA]</scope>
    <source>
        <strain evidence="2">HM-08</strain>
    </source>
</reference>
<protein>
    <submittedName>
        <fullName evidence="1">Uncharacterized protein</fullName>
    </submittedName>
</protein>
<organism evidence="1 2">
    <name type="scientific">Heyndrickxia coagulans</name>
    <name type="common">Weizmannia coagulans</name>
    <dbReference type="NCBI Taxonomy" id="1398"/>
    <lineage>
        <taxon>Bacteria</taxon>
        <taxon>Bacillati</taxon>
        <taxon>Bacillota</taxon>
        <taxon>Bacilli</taxon>
        <taxon>Bacillales</taxon>
        <taxon>Bacillaceae</taxon>
        <taxon>Heyndrickxia</taxon>
    </lineage>
</organism>
<sequence length="46" mass="5140">MVRPLLSFIPLMKDISDCGLSPFVPHPAYEERFGSQLLPFCPSSCL</sequence>
<dbReference type="AlphaFoldDB" id="A0AAN0WD94"/>
<proteinExistence type="predicted"/>
<dbReference type="Proteomes" id="UP000032024">
    <property type="component" value="Chromosome"/>
</dbReference>
<evidence type="ECO:0000313" key="1">
    <source>
        <dbReference type="EMBL" id="AJO23938.1"/>
    </source>
</evidence>